<reference evidence="3" key="1">
    <citation type="journal article" date="2019" name="Int. J. Syst. Evol. Microbiol.">
        <title>The Global Catalogue of Microorganisms (GCM) 10K type strain sequencing project: providing services to taxonomists for standard genome sequencing and annotation.</title>
        <authorList>
            <consortium name="The Broad Institute Genomics Platform"/>
            <consortium name="The Broad Institute Genome Sequencing Center for Infectious Disease"/>
            <person name="Wu L."/>
            <person name="Ma J."/>
        </authorList>
    </citation>
    <scope>NUCLEOTIDE SEQUENCE [LARGE SCALE GENOMIC DNA]</scope>
    <source>
        <strain evidence="3">JCM 17214</strain>
    </source>
</reference>
<dbReference type="Proteomes" id="UP001499909">
    <property type="component" value="Unassembled WGS sequence"/>
</dbReference>
<dbReference type="EMBL" id="BAABDH010000041">
    <property type="protein sequence ID" value="GAA3940613.1"/>
    <property type="molecule type" value="Genomic_DNA"/>
</dbReference>
<feature type="region of interest" description="Disordered" evidence="1">
    <location>
        <begin position="38"/>
        <end position="65"/>
    </location>
</feature>
<gene>
    <name evidence="2" type="ORF">GCM10022406_25750</name>
</gene>
<evidence type="ECO:0000256" key="1">
    <source>
        <dbReference type="SAM" id="MobiDB-lite"/>
    </source>
</evidence>
<proteinExistence type="predicted"/>
<comment type="caution">
    <text evidence="2">The sequence shown here is derived from an EMBL/GenBank/DDBJ whole genome shotgun (WGS) entry which is preliminary data.</text>
</comment>
<evidence type="ECO:0000313" key="3">
    <source>
        <dbReference type="Proteomes" id="UP001499909"/>
    </source>
</evidence>
<sequence>MSLPQFRHRLLSASLAELHRLRRLYPTGHLLELIEAEASRREKASRRRRRRTTTIQTPSKLNSSP</sequence>
<name>A0ABP7N9R4_9BACT</name>
<evidence type="ECO:0000313" key="2">
    <source>
        <dbReference type="EMBL" id="GAA3940613.1"/>
    </source>
</evidence>
<protein>
    <submittedName>
        <fullName evidence="2">Uncharacterized protein</fullName>
    </submittedName>
</protein>
<accession>A0ABP7N9R4</accession>
<dbReference type="RefSeq" id="WP_345114477.1">
    <property type="nucleotide sequence ID" value="NZ_BAABDH010000041.1"/>
</dbReference>
<organism evidence="2 3">
    <name type="scientific">Hymenobacter algoricola</name>
    <dbReference type="NCBI Taxonomy" id="486267"/>
    <lineage>
        <taxon>Bacteria</taxon>
        <taxon>Pseudomonadati</taxon>
        <taxon>Bacteroidota</taxon>
        <taxon>Cytophagia</taxon>
        <taxon>Cytophagales</taxon>
        <taxon>Hymenobacteraceae</taxon>
        <taxon>Hymenobacter</taxon>
    </lineage>
</organism>
<keyword evidence="3" id="KW-1185">Reference proteome</keyword>
<feature type="compositionally biased region" description="Polar residues" evidence="1">
    <location>
        <begin position="55"/>
        <end position="65"/>
    </location>
</feature>
<feature type="compositionally biased region" description="Basic residues" evidence="1">
    <location>
        <begin position="43"/>
        <end position="52"/>
    </location>
</feature>